<gene>
    <name evidence="2" type="ORF">K2173_017061</name>
</gene>
<protein>
    <submittedName>
        <fullName evidence="2">Uncharacterized protein</fullName>
    </submittedName>
</protein>
<evidence type="ECO:0000256" key="1">
    <source>
        <dbReference type="SAM" id="MobiDB-lite"/>
    </source>
</evidence>
<sequence length="186" mass="20558">MAIEEPCNKKRVRDESDEVGLDLPEVKRIKEDLLEILDDSDSDPAIQDLDSVMKSFEYEISATASDASPMPVIDLTSETADSQPELAHLLEASDDELGLPPTSISSSSEGIKEDEVVRRDSVEIGGLWGFEDQIPSYDSFGLAVDDNYDNTGFVDFDDGLFEYSNVCFDSSEYSDFSYRLGIAPTE</sequence>
<dbReference type="AlphaFoldDB" id="A0AAV8U9I3"/>
<feature type="region of interest" description="Disordered" evidence="1">
    <location>
        <begin position="91"/>
        <end position="115"/>
    </location>
</feature>
<organism evidence="2 3">
    <name type="scientific">Erythroxylum novogranatense</name>
    <dbReference type="NCBI Taxonomy" id="1862640"/>
    <lineage>
        <taxon>Eukaryota</taxon>
        <taxon>Viridiplantae</taxon>
        <taxon>Streptophyta</taxon>
        <taxon>Embryophyta</taxon>
        <taxon>Tracheophyta</taxon>
        <taxon>Spermatophyta</taxon>
        <taxon>Magnoliopsida</taxon>
        <taxon>eudicotyledons</taxon>
        <taxon>Gunneridae</taxon>
        <taxon>Pentapetalae</taxon>
        <taxon>rosids</taxon>
        <taxon>fabids</taxon>
        <taxon>Malpighiales</taxon>
        <taxon>Erythroxylaceae</taxon>
        <taxon>Erythroxylum</taxon>
    </lineage>
</organism>
<dbReference type="PANTHER" id="PTHR34539:SF19">
    <property type="entry name" value="T6J4.11 PROTEIN"/>
    <property type="match status" value="1"/>
</dbReference>
<accession>A0AAV8U9I3</accession>
<evidence type="ECO:0000313" key="3">
    <source>
        <dbReference type="Proteomes" id="UP001159364"/>
    </source>
</evidence>
<keyword evidence="3" id="KW-1185">Reference proteome</keyword>
<dbReference type="EMBL" id="JAIWQS010000001">
    <property type="protein sequence ID" value="KAJ8774615.1"/>
    <property type="molecule type" value="Genomic_DNA"/>
</dbReference>
<reference evidence="2 3" key="1">
    <citation type="submission" date="2021-09" db="EMBL/GenBank/DDBJ databases">
        <title>Genomic insights and catalytic innovation underlie evolution of tropane alkaloids biosynthesis.</title>
        <authorList>
            <person name="Wang Y.-J."/>
            <person name="Tian T."/>
            <person name="Huang J.-P."/>
            <person name="Huang S.-X."/>
        </authorList>
    </citation>
    <scope>NUCLEOTIDE SEQUENCE [LARGE SCALE GENOMIC DNA]</scope>
    <source>
        <strain evidence="2">KIB-2018</strain>
        <tissue evidence="2">Leaf</tissue>
    </source>
</reference>
<proteinExistence type="predicted"/>
<name>A0AAV8U9I3_9ROSI</name>
<dbReference type="Proteomes" id="UP001159364">
    <property type="component" value="Linkage Group LG01"/>
</dbReference>
<evidence type="ECO:0000313" key="2">
    <source>
        <dbReference type="EMBL" id="KAJ8774615.1"/>
    </source>
</evidence>
<dbReference type="PANTHER" id="PTHR34539">
    <property type="entry name" value="T6J4.11 PROTEIN"/>
    <property type="match status" value="1"/>
</dbReference>
<comment type="caution">
    <text evidence="2">The sequence shown here is derived from an EMBL/GenBank/DDBJ whole genome shotgun (WGS) entry which is preliminary data.</text>
</comment>